<evidence type="ECO:0000256" key="11">
    <source>
        <dbReference type="ARBA" id="ARBA00023157"/>
    </source>
</evidence>
<dbReference type="GO" id="GO:0046872">
    <property type="term" value="F:metal ion binding"/>
    <property type="evidence" value="ECO:0007669"/>
    <property type="project" value="UniProtKB-UniRule"/>
</dbReference>
<evidence type="ECO:0000256" key="2">
    <source>
        <dbReference type="ARBA" id="ARBA00004589"/>
    </source>
</evidence>
<dbReference type="Proteomes" id="UP000825890">
    <property type="component" value="Unassembled WGS sequence"/>
</dbReference>
<dbReference type="InterPro" id="IPR049326">
    <property type="entry name" value="Rhodopsin_dom_fungi"/>
</dbReference>
<dbReference type="OrthoDB" id="5378633at2759"/>
<dbReference type="EMBL" id="BOLY01000007">
    <property type="protein sequence ID" value="GIZ47755.1"/>
    <property type="molecule type" value="Genomic_DNA"/>
</dbReference>
<comment type="subcellular location">
    <subcellularLocation>
        <location evidence="2">Membrane</location>
        <topology evidence="2">Lipid-anchor</topology>
        <topology evidence="2">GPI-anchor</topology>
    </subcellularLocation>
    <subcellularLocation>
        <location evidence="1">Membrane</location>
        <topology evidence="1">Multi-pass membrane protein</topology>
    </subcellularLocation>
    <subcellularLocation>
        <location evidence="3">Secreted</location>
    </subcellularLocation>
</comment>
<gene>
    <name evidence="17" type="ORF">CKM354_001083900</name>
</gene>
<evidence type="ECO:0000256" key="6">
    <source>
        <dbReference type="ARBA" id="ARBA00022622"/>
    </source>
</evidence>
<keyword evidence="9 15" id="KW-1133">Transmembrane helix</keyword>
<feature type="domain" description="CFEM" evidence="16">
    <location>
        <begin position="1"/>
        <end position="95"/>
    </location>
</feature>
<organism evidence="17 18">
    <name type="scientific">Cercospora kikuchii</name>
    <dbReference type="NCBI Taxonomy" id="84275"/>
    <lineage>
        <taxon>Eukaryota</taxon>
        <taxon>Fungi</taxon>
        <taxon>Dikarya</taxon>
        <taxon>Ascomycota</taxon>
        <taxon>Pezizomycotina</taxon>
        <taxon>Dothideomycetes</taxon>
        <taxon>Dothideomycetidae</taxon>
        <taxon>Mycosphaerellales</taxon>
        <taxon>Mycosphaerellaceae</taxon>
        <taxon>Cercospora</taxon>
    </lineage>
</organism>
<dbReference type="PANTHER" id="PTHR33048:SF160">
    <property type="entry name" value="SAT4 FAMILY MEMBRANE PROTEIN"/>
    <property type="match status" value="1"/>
</dbReference>
<keyword evidence="18" id="KW-1185">Reference proteome</keyword>
<evidence type="ECO:0000256" key="5">
    <source>
        <dbReference type="ARBA" id="ARBA00022525"/>
    </source>
</evidence>
<dbReference type="RefSeq" id="XP_044662242.1">
    <property type="nucleotide sequence ID" value="XM_044806307.1"/>
</dbReference>
<evidence type="ECO:0000256" key="1">
    <source>
        <dbReference type="ARBA" id="ARBA00004141"/>
    </source>
</evidence>
<protein>
    <recommendedName>
        <fullName evidence="16">CFEM domain-containing protein</fullName>
    </recommendedName>
</protein>
<evidence type="ECO:0000256" key="8">
    <source>
        <dbReference type="ARBA" id="ARBA00022729"/>
    </source>
</evidence>
<dbReference type="Pfam" id="PF05730">
    <property type="entry name" value="CFEM"/>
    <property type="match status" value="1"/>
</dbReference>
<proteinExistence type="inferred from homology"/>
<comment type="similarity">
    <text evidence="4">Belongs to the RBT5 family.</text>
</comment>
<dbReference type="InterPro" id="IPR008427">
    <property type="entry name" value="Extracellular_membr_CFEM_dom"/>
</dbReference>
<evidence type="ECO:0000256" key="12">
    <source>
        <dbReference type="ARBA" id="ARBA00023288"/>
    </source>
</evidence>
<keyword evidence="14" id="KW-0349">Heme</keyword>
<evidence type="ECO:0000256" key="10">
    <source>
        <dbReference type="ARBA" id="ARBA00023136"/>
    </source>
</evidence>
<comment type="similarity">
    <text evidence="13">Belongs to the SAT4 family.</text>
</comment>
<keyword evidence="11 14" id="KW-1015">Disulfide bond</keyword>
<dbReference type="PROSITE" id="PS52012">
    <property type="entry name" value="CFEM"/>
    <property type="match status" value="1"/>
</dbReference>
<dbReference type="GO" id="GO:0005576">
    <property type="term" value="C:extracellular region"/>
    <property type="evidence" value="ECO:0007669"/>
    <property type="project" value="UniProtKB-SubCell"/>
</dbReference>
<evidence type="ECO:0000256" key="9">
    <source>
        <dbReference type="ARBA" id="ARBA00022989"/>
    </source>
</evidence>
<evidence type="ECO:0000256" key="4">
    <source>
        <dbReference type="ARBA" id="ARBA00010031"/>
    </source>
</evidence>
<name>A0A9P3CXK8_9PEZI</name>
<keyword evidence="6" id="KW-0325">Glycoprotein</keyword>
<evidence type="ECO:0000313" key="18">
    <source>
        <dbReference type="Proteomes" id="UP000825890"/>
    </source>
</evidence>
<dbReference type="SMART" id="SM00747">
    <property type="entry name" value="CFEM"/>
    <property type="match status" value="1"/>
</dbReference>
<keyword evidence="10 15" id="KW-0472">Membrane</keyword>
<comment type="caution">
    <text evidence="14">Lacks conserved residue(s) required for the propagation of feature annotation.</text>
</comment>
<feature type="transmembrane region" description="Helical" evidence="15">
    <location>
        <begin position="162"/>
        <end position="184"/>
    </location>
</feature>
<feature type="transmembrane region" description="Helical" evidence="15">
    <location>
        <begin position="196"/>
        <end position="215"/>
    </location>
</feature>
<feature type="transmembrane region" description="Helical" evidence="15">
    <location>
        <begin position="241"/>
        <end position="260"/>
    </location>
</feature>
<feature type="binding site" description="axial binding residue" evidence="14">
    <location>
        <position position="28"/>
    </location>
    <ligand>
        <name>heme</name>
        <dbReference type="ChEBI" id="CHEBI:30413"/>
    </ligand>
    <ligandPart>
        <name>Fe</name>
        <dbReference type="ChEBI" id="CHEBI:18248"/>
    </ligandPart>
</feature>
<feature type="transmembrane region" description="Helical" evidence="15">
    <location>
        <begin position="119"/>
        <end position="142"/>
    </location>
</feature>
<keyword evidence="12" id="KW-0449">Lipoprotein</keyword>
<evidence type="ECO:0000256" key="7">
    <source>
        <dbReference type="ARBA" id="ARBA00022692"/>
    </source>
</evidence>
<dbReference type="PANTHER" id="PTHR33048">
    <property type="entry name" value="PTH11-LIKE INTEGRAL MEMBRANE PROTEIN (AFU_ORTHOLOGUE AFUA_5G11245)"/>
    <property type="match status" value="1"/>
</dbReference>
<keyword evidence="7 15" id="KW-0812">Transmembrane</keyword>
<evidence type="ECO:0000256" key="13">
    <source>
        <dbReference type="ARBA" id="ARBA00038359"/>
    </source>
</evidence>
<feature type="disulfide bond" evidence="14">
    <location>
        <begin position="24"/>
        <end position="31"/>
    </location>
</feature>
<feature type="transmembrane region" description="Helical" evidence="15">
    <location>
        <begin position="276"/>
        <end position="297"/>
    </location>
</feature>
<keyword evidence="6" id="KW-0336">GPI-anchor</keyword>
<sequence length="453" mass="52009">MGLLATMPPCGSNCLLQNIQQSDCALQDLKCSCNSARLNYDAQVCVLGHCSIKQALTIATKKISARICNEPIRSRQYTVHYAIIGFSLMTGAYVLRMIPKMQLAFNKRNLTQLWWDDMAISFSMLMQIPAITIALLITKAGLGKDVWEIPFPNITWILKLNYVGSIIYTSTLGFIKISLLLTYLRVFPSQGFQRWVYFWLVINFCFVLAVVLLFATGCQPTSHYWHRWDLEHKGHCADINAGAWSVAAINMALDFIILFLPMRQLWALQLNKRKKFMLFFMFGLGGFASIVSILRLHGILKYAQSKNLTWDSVPTSYWSRMEVHAAFICACLPAIYVYLRRFWTKTVTSVTGSSNKNSRDKPMSDWMASIDRHVRDRHWKFNSVSRTRLPTVGESEEELPEIPKKYVCNTIVKNNLYRNDSAQQNYEERDDDQIEQINVMGGKHEPTTTKDWA</sequence>
<feature type="transmembrane region" description="Helical" evidence="15">
    <location>
        <begin position="79"/>
        <end position="98"/>
    </location>
</feature>
<keyword evidence="14" id="KW-0408">Iron</keyword>
<evidence type="ECO:0000256" key="14">
    <source>
        <dbReference type="PROSITE-ProRule" id="PRU01356"/>
    </source>
</evidence>
<dbReference type="GO" id="GO:0098552">
    <property type="term" value="C:side of membrane"/>
    <property type="evidence" value="ECO:0007669"/>
    <property type="project" value="UniProtKB-KW"/>
</dbReference>
<evidence type="ECO:0000256" key="3">
    <source>
        <dbReference type="ARBA" id="ARBA00004613"/>
    </source>
</evidence>
<reference evidence="17 18" key="1">
    <citation type="submission" date="2021-01" db="EMBL/GenBank/DDBJ databases">
        <title>Cercospora kikuchii MAFF 305040 whole genome shotgun sequence.</title>
        <authorList>
            <person name="Kashiwa T."/>
            <person name="Suzuki T."/>
        </authorList>
    </citation>
    <scope>NUCLEOTIDE SEQUENCE [LARGE SCALE GENOMIC DNA]</scope>
    <source>
        <strain evidence="17 18">MAFF 305040</strain>
    </source>
</reference>
<keyword evidence="5" id="KW-0964">Secreted</keyword>
<feature type="disulfide bond" evidence="14">
    <location>
        <begin position="10"/>
        <end position="50"/>
    </location>
</feature>
<keyword evidence="8" id="KW-0732">Signal</keyword>
<evidence type="ECO:0000259" key="16">
    <source>
        <dbReference type="PROSITE" id="PS52012"/>
    </source>
</evidence>
<evidence type="ECO:0000256" key="15">
    <source>
        <dbReference type="SAM" id="Phobius"/>
    </source>
</evidence>
<comment type="caution">
    <text evidence="17">The sequence shown here is derived from an EMBL/GenBank/DDBJ whole genome shotgun (WGS) entry which is preliminary data.</text>
</comment>
<dbReference type="GeneID" id="68296414"/>
<dbReference type="InterPro" id="IPR052337">
    <property type="entry name" value="SAT4-like"/>
</dbReference>
<keyword evidence="14" id="KW-0479">Metal-binding</keyword>
<dbReference type="AlphaFoldDB" id="A0A9P3CXK8"/>
<dbReference type="Pfam" id="PF20684">
    <property type="entry name" value="Fung_rhodopsin"/>
    <property type="match status" value="1"/>
</dbReference>
<feature type="transmembrane region" description="Helical" evidence="15">
    <location>
        <begin position="317"/>
        <end position="339"/>
    </location>
</feature>
<evidence type="ECO:0000313" key="17">
    <source>
        <dbReference type="EMBL" id="GIZ47755.1"/>
    </source>
</evidence>
<feature type="disulfide bond" evidence="14">
    <location>
        <begin position="14"/>
        <end position="45"/>
    </location>
</feature>
<accession>A0A9P3CXK8</accession>